<dbReference type="AlphaFoldDB" id="A0AA86PBN3"/>
<sequence length="1131" mass="131175">MTTAIFTYYPSEYEEPLTYVFDWENNETVIEITDKYLLPNIEPIDFNNLVIQQSFEEYISPQLKATDTLKNLLDAELIQLSVHKKASDDDIEQLIRDLQNADQQTSSQKKFKSSSITRFLDQTAPRLSEMVKADSMQLNIPRLRAMSRMDSFSSAISSNEQPKKNTAMLAQEYSWQYQKVPKNIYCDKGPNRYLSQLQDALMASFGRKIFVTCAIEIELIHSLQFGDLVDQVQTLIGFQGNINNSFPGSILMTIVRDTFGGWVILFVSLDKKGLSVHSAIPFCCRFLLEPLVYNSQQELAALQYDDAVVRIASGDDTVLNRKKQPPPFLYSEDEIPEFMNEKKTFLIYIDGLCISIKCDMPSAVNLNIAANIALNEICGDHDQQYGSSLPYEDLIKNRMLCLKLFDDIQRIFVLNYQEIFNEVREFVTENYLSILNSPKEIQDVCFWLFKVAMLSTDNLGKFYNELIGKLASSPANELEEILNMLEQYTLYPTQLQTVVPYIKEQALQSIIMSVEEENDDISDLMTKMIDRLKLFAQQIPYVAREQLYQRQKQPTAKNPPPEIMINEDQDIEQLLDPDQIQYNTYSLCIFGLTPNMQLLKPINRTICQIEDLSLHNSEIMSTFLHLLPDIVHSKCSINNIPKAMNETVRLLRNICEQEDIQIVTSLPQISVFNKKPIYRIYKKSTAIIFCFTKSMRLQGQVPYEYEQMFINTYGKPIDGNQKFLSYIPNNKPVNIGDRYTYFLIVLTAANECAYHIQLLINPENSMPHIEIHDELQHDVDRLFININYIDHDKQLLSTGDSKIFLVVAKLHEQPENLLFQNLNNIALTYIKNTNPNVFQQLVAQFVLLLKRYDIDLIEEDPVDELKRVDEFSPQFYTQSAKLIENYKNFKEIKLTSDLVKFQSQLIRYSPFYSLIEQQNITHELNDNEILCFLSETFENSLLRDNKMEACILDDVPEELVDVDIAEFMYIQNPKVKIDVSKLRIDTTKFEKDMKIIGSIVFNQIDHVCDSRTICKNYVMQMKREYNIAGQVLNKSLNQLRNSNIKLGEKNNICHWQNAVYGASVHFQHIFSQFSIIQRAIDFELELQYLESGVGQKLLLMQRDEQEERNINGYKIKTGDMHELKKLLGIQQ</sequence>
<evidence type="ECO:0000313" key="3">
    <source>
        <dbReference type="Proteomes" id="UP001642409"/>
    </source>
</evidence>
<organism evidence="1">
    <name type="scientific">Hexamita inflata</name>
    <dbReference type="NCBI Taxonomy" id="28002"/>
    <lineage>
        <taxon>Eukaryota</taxon>
        <taxon>Metamonada</taxon>
        <taxon>Diplomonadida</taxon>
        <taxon>Hexamitidae</taxon>
        <taxon>Hexamitinae</taxon>
        <taxon>Hexamita</taxon>
    </lineage>
</organism>
<accession>A0AA86PBN3</accession>
<keyword evidence="3" id="KW-1185">Reference proteome</keyword>
<evidence type="ECO:0000313" key="1">
    <source>
        <dbReference type="EMBL" id="CAI9935692.1"/>
    </source>
</evidence>
<proteinExistence type="predicted"/>
<gene>
    <name evidence="1" type="ORF">HINF_LOCUS23337</name>
    <name evidence="2" type="ORF">HINF_LOCUS44691</name>
</gene>
<comment type="caution">
    <text evidence="1">The sequence shown here is derived from an EMBL/GenBank/DDBJ whole genome shotgun (WGS) entry which is preliminary data.</text>
</comment>
<reference evidence="1" key="1">
    <citation type="submission" date="2023-06" db="EMBL/GenBank/DDBJ databases">
        <authorList>
            <person name="Kurt Z."/>
        </authorList>
    </citation>
    <scope>NUCLEOTIDE SEQUENCE</scope>
</reference>
<dbReference type="EMBL" id="CATOUU010000623">
    <property type="protein sequence ID" value="CAI9935692.1"/>
    <property type="molecule type" value="Genomic_DNA"/>
</dbReference>
<name>A0AA86PBN3_9EUKA</name>
<reference evidence="2 3" key="2">
    <citation type="submission" date="2024-07" db="EMBL/GenBank/DDBJ databases">
        <authorList>
            <person name="Akdeniz Z."/>
        </authorList>
    </citation>
    <scope>NUCLEOTIDE SEQUENCE [LARGE SCALE GENOMIC DNA]</scope>
</reference>
<dbReference type="Proteomes" id="UP001642409">
    <property type="component" value="Unassembled WGS sequence"/>
</dbReference>
<dbReference type="EMBL" id="CAXDID020000191">
    <property type="protein sequence ID" value="CAL6052115.1"/>
    <property type="molecule type" value="Genomic_DNA"/>
</dbReference>
<evidence type="ECO:0000313" key="2">
    <source>
        <dbReference type="EMBL" id="CAL6052115.1"/>
    </source>
</evidence>
<protein>
    <submittedName>
        <fullName evidence="2">Hypothetical_protein</fullName>
    </submittedName>
</protein>